<dbReference type="InterPro" id="IPR001387">
    <property type="entry name" value="Cro/C1-type_HTH"/>
</dbReference>
<dbReference type="SMART" id="SM00530">
    <property type="entry name" value="HTH_XRE"/>
    <property type="match status" value="1"/>
</dbReference>
<dbReference type="Gene3D" id="3.30.450.180">
    <property type="match status" value="1"/>
</dbReference>
<proteinExistence type="predicted"/>
<dbReference type="Pfam" id="PF01381">
    <property type="entry name" value="HTH_3"/>
    <property type="match status" value="1"/>
</dbReference>
<organism evidence="2 3">
    <name type="scientific">Deinococcus detaillensis</name>
    <dbReference type="NCBI Taxonomy" id="2592048"/>
    <lineage>
        <taxon>Bacteria</taxon>
        <taxon>Thermotogati</taxon>
        <taxon>Deinococcota</taxon>
        <taxon>Deinococci</taxon>
        <taxon>Deinococcales</taxon>
        <taxon>Deinococcaceae</taxon>
        <taxon>Deinococcus</taxon>
    </lineage>
</organism>
<name>A0A553UHY1_9DEIO</name>
<dbReference type="PROSITE" id="PS50943">
    <property type="entry name" value="HTH_CROC1"/>
    <property type="match status" value="1"/>
</dbReference>
<dbReference type="Gene3D" id="1.10.260.40">
    <property type="entry name" value="lambda repressor-like DNA-binding domains"/>
    <property type="match status" value="1"/>
</dbReference>
<dbReference type="Pfam" id="PF17765">
    <property type="entry name" value="MLTR_LBD"/>
    <property type="match status" value="1"/>
</dbReference>
<dbReference type="EMBL" id="VKDB01000036">
    <property type="protein sequence ID" value="TSA79803.1"/>
    <property type="molecule type" value="Genomic_DNA"/>
</dbReference>
<dbReference type="RefSeq" id="WP_143722054.1">
    <property type="nucleotide sequence ID" value="NZ_VKDB01000036.1"/>
</dbReference>
<evidence type="ECO:0000313" key="3">
    <source>
        <dbReference type="Proteomes" id="UP000316092"/>
    </source>
</evidence>
<dbReference type="PANTHER" id="PTHR35010">
    <property type="entry name" value="BLL4672 PROTEIN-RELATED"/>
    <property type="match status" value="1"/>
</dbReference>
<evidence type="ECO:0000313" key="2">
    <source>
        <dbReference type="EMBL" id="TSA79803.1"/>
    </source>
</evidence>
<dbReference type="SUPFAM" id="SSF47413">
    <property type="entry name" value="lambda repressor-like DNA-binding domains"/>
    <property type="match status" value="1"/>
</dbReference>
<sequence length="239" mass="27066">MPISLAQSLAQRRTALGLTQADLARQAGCTRQYVAQLERGERSRPSMTVASGLARGLWLTGTQRRAWLMLAGYTDAEPAPREGVAVDQMAADLLNLIPAPAVLHDGTWHMSMLNAAAREVLTHLGFDGEPGRSLLFMVFDERHRAHYPQWEPWARYVLAQFKRDSAPLSHTPAYTELLRELRMFRDFTRLWRHVDPAEDTTPMMPIQYQLPGQPTLTFTLARMQFVNTPELWGIVFLPA</sequence>
<dbReference type="GO" id="GO:0003677">
    <property type="term" value="F:DNA binding"/>
    <property type="evidence" value="ECO:0007669"/>
    <property type="project" value="InterPro"/>
</dbReference>
<gene>
    <name evidence="2" type="ORF">FNU79_17360</name>
</gene>
<evidence type="ECO:0000259" key="1">
    <source>
        <dbReference type="PROSITE" id="PS50943"/>
    </source>
</evidence>
<comment type="caution">
    <text evidence="2">The sequence shown here is derived from an EMBL/GenBank/DDBJ whole genome shotgun (WGS) entry which is preliminary data.</text>
</comment>
<dbReference type="OrthoDB" id="5346389at2"/>
<keyword evidence="3" id="KW-1185">Reference proteome</keyword>
<dbReference type="InterPro" id="IPR010982">
    <property type="entry name" value="Lambda_DNA-bd_dom_sf"/>
</dbReference>
<dbReference type="AlphaFoldDB" id="A0A553UHY1"/>
<reference evidence="2 3" key="1">
    <citation type="submission" date="2019-07" db="EMBL/GenBank/DDBJ databases">
        <title>Deinococcus detaillus sp. nov., isolated from humus soil in Antarctica.</title>
        <authorList>
            <person name="Zhang K."/>
        </authorList>
    </citation>
    <scope>NUCLEOTIDE SEQUENCE [LARGE SCALE GENOMIC DNA]</scope>
    <source>
        <strain evidence="2 3">H1</strain>
    </source>
</reference>
<dbReference type="CDD" id="cd00093">
    <property type="entry name" value="HTH_XRE"/>
    <property type="match status" value="1"/>
</dbReference>
<dbReference type="InterPro" id="IPR041413">
    <property type="entry name" value="MLTR_LBD"/>
</dbReference>
<dbReference type="Proteomes" id="UP000316092">
    <property type="component" value="Unassembled WGS sequence"/>
</dbReference>
<protein>
    <submittedName>
        <fullName evidence="2">Helix-turn-helix transcriptional regulator</fullName>
    </submittedName>
</protein>
<feature type="domain" description="HTH cro/C1-type" evidence="1">
    <location>
        <begin position="9"/>
        <end position="57"/>
    </location>
</feature>
<accession>A0A553UHY1</accession>